<evidence type="ECO:0000313" key="8">
    <source>
        <dbReference type="EMBL" id="WXH71734.1"/>
    </source>
</evidence>
<keyword evidence="4" id="KW-0378">Hydrolase</keyword>
<keyword evidence="5" id="KW-0732">Signal</keyword>
<dbReference type="Gene3D" id="2.40.10.10">
    <property type="entry name" value="Trypsin-like serine proteases"/>
    <property type="match status" value="1"/>
</dbReference>
<dbReference type="Pfam" id="PF00089">
    <property type="entry name" value="Trypsin"/>
    <property type="match status" value="1"/>
</dbReference>
<dbReference type="InterPro" id="IPR051487">
    <property type="entry name" value="Ser/Thr_Proteases_Immune/Dev"/>
</dbReference>
<evidence type="ECO:0000259" key="7">
    <source>
        <dbReference type="PROSITE" id="PS50240"/>
    </source>
</evidence>
<dbReference type="InterPro" id="IPR033116">
    <property type="entry name" value="TRYPSIN_SER"/>
</dbReference>
<reference evidence="8" key="1">
    <citation type="submission" date="2024-03" db="EMBL/GenBank/DDBJ databases">
        <authorList>
            <person name="Jin J.A."/>
            <person name="King G.A."/>
            <person name="Walker A."/>
        </authorList>
    </citation>
    <scope>NUCLEOTIDE SEQUENCE</scope>
</reference>
<dbReference type="PANTHER" id="PTHR24256">
    <property type="entry name" value="TRYPTASE-RELATED"/>
    <property type="match status" value="1"/>
</dbReference>
<dbReference type="PRINTS" id="PR00722">
    <property type="entry name" value="CHYMOTRYPSIN"/>
</dbReference>
<dbReference type="InterPro" id="IPR000859">
    <property type="entry name" value="CUB_dom"/>
</dbReference>
<dbReference type="InterPro" id="IPR001254">
    <property type="entry name" value="Trypsin_dom"/>
</dbReference>
<dbReference type="CDD" id="cd00190">
    <property type="entry name" value="Tryp_SPc"/>
    <property type="match status" value="1"/>
</dbReference>
<feature type="disulfide bond" evidence="3">
    <location>
        <begin position="192"/>
        <end position="209"/>
    </location>
</feature>
<dbReference type="EMBL" id="PP510809">
    <property type="protein sequence ID" value="WXH71734.1"/>
    <property type="molecule type" value="mRNA"/>
</dbReference>
<dbReference type="AlphaFoldDB" id="A0AB38ZED2"/>
<dbReference type="SUPFAM" id="SSF50494">
    <property type="entry name" value="Trypsin-like serine proteases"/>
    <property type="match status" value="1"/>
</dbReference>
<dbReference type="PROSITE" id="PS00135">
    <property type="entry name" value="TRYPSIN_SER"/>
    <property type="match status" value="1"/>
</dbReference>
<dbReference type="PROSITE" id="PS50240">
    <property type="entry name" value="TRYPSIN_DOM"/>
    <property type="match status" value="1"/>
</dbReference>
<evidence type="ECO:0000259" key="6">
    <source>
        <dbReference type="PROSITE" id="PS01180"/>
    </source>
</evidence>
<name>A0AB38ZED2_9HEMI</name>
<dbReference type="GO" id="GO:0006508">
    <property type="term" value="P:proteolysis"/>
    <property type="evidence" value="ECO:0007669"/>
    <property type="project" value="UniProtKB-KW"/>
</dbReference>
<proteinExistence type="evidence at transcript level"/>
<dbReference type="SMART" id="SM00020">
    <property type="entry name" value="Tryp_SPc"/>
    <property type="match status" value="1"/>
</dbReference>
<sequence>MNFIFSIILFCLTFYQLTNGKEVIILRSGEPFDGITNPGYPGSPMIMGSSAQWEFATDNDGNIKILCDDIRMGQVGPWTPECEEVRISFNDGTEEIKVCGPQKSEYQYFSKRPKVTVKIVAKKGGGFVKCTAYNNAEPEPIIVELKPDAHIELISTANHPIPNLDNLWILKSPPGTRISLQCDTILSINDPCYKDKLIIDNGEEIIEKCGNDHFKMITKENFGKIRIQLNEHGDMTAKCLVQAITGTNINQFRNVERPMRDSSEDGLTRGRRGTTCKCGWLNKNVARIFFGKEARTNEFPWMVLLNIYRPLESGMMMRMSCGASIITRRHVLTAAHCIIDKKLWKVAEPGDVILVLGEHDTKTKSGKEIEIAAQQIFIHEGYYNHDGHDIALIYTAENIPFNEIIGPVCMHREELPIHNELIKLMGWGGTEKGHGSDVLLKGDAVVVDNLLCPDAKDFEICTHLHPATTCFGDSGGPLVWLDPETNRFVQAALVSRGTTRECAQGPAIATKLSSFHDWISNLIQQTDPTAEMCTKV</sequence>
<dbReference type="InterPro" id="IPR018114">
    <property type="entry name" value="TRYPSIN_HIS"/>
</dbReference>
<dbReference type="SUPFAM" id="SSF49854">
    <property type="entry name" value="Spermadhesin, CUB domain"/>
    <property type="match status" value="1"/>
</dbReference>
<feature type="signal peptide" evidence="5">
    <location>
        <begin position="1"/>
        <end position="20"/>
    </location>
</feature>
<dbReference type="InterPro" id="IPR009003">
    <property type="entry name" value="Peptidase_S1_PA"/>
</dbReference>
<feature type="domain" description="Peptidase S1" evidence="7">
    <location>
        <begin position="288"/>
        <end position="524"/>
    </location>
</feature>
<dbReference type="InterPro" id="IPR001314">
    <property type="entry name" value="Peptidase_S1A"/>
</dbReference>
<evidence type="ECO:0000256" key="1">
    <source>
        <dbReference type="ARBA" id="ARBA00023157"/>
    </source>
</evidence>
<keyword evidence="1 3" id="KW-1015">Disulfide bond</keyword>
<evidence type="ECO:0000256" key="4">
    <source>
        <dbReference type="RuleBase" id="RU363034"/>
    </source>
</evidence>
<dbReference type="FunFam" id="2.40.10.10:FF:000068">
    <property type="entry name" value="transmembrane protease serine 2"/>
    <property type="match status" value="1"/>
</dbReference>
<keyword evidence="4 8" id="KW-0645">Protease</keyword>
<feature type="domain" description="CUB" evidence="6">
    <location>
        <begin position="130"/>
        <end position="254"/>
    </location>
</feature>
<protein>
    <submittedName>
        <fullName evidence="8">Venom S1 protease 21</fullName>
    </submittedName>
</protein>
<dbReference type="PROSITE" id="PS00134">
    <property type="entry name" value="TRYPSIN_HIS"/>
    <property type="match status" value="1"/>
</dbReference>
<evidence type="ECO:0000256" key="5">
    <source>
        <dbReference type="SAM" id="SignalP"/>
    </source>
</evidence>
<accession>A0AB38ZED2</accession>
<keyword evidence="4" id="KW-0720">Serine protease</keyword>
<dbReference type="InterPro" id="IPR035914">
    <property type="entry name" value="Sperma_CUB_dom_sf"/>
</dbReference>
<dbReference type="GO" id="GO:0004252">
    <property type="term" value="F:serine-type endopeptidase activity"/>
    <property type="evidence" value="ECO:0007669"/>
    <property type="project" value="InterPro"/>
</dbReference>
<comment type="similarity">
    <text evidence="2">Belongs to the peptidase S1 family. CLIP subfamily.</text>
</comment>
<comment type="caution">
    <text evidence="3">Lacks conserved residue(s) required for the propagation of feature annotation.</text>
</comment>
<organism evidence="8">
    <name type="scientific">Ectomocoris sp</name>
    <dbReference type="NCBI Taxonomy" id="3104572"/>
    <lineage>
        <taxon>Eukaryota</taxon>
        <taxon>Metazoa</taxon>
        <taxon>Ecdysozoa</taxon>
        <taxon>Arthropoda</taxon>
        <taxon>Hexapoda</taxon>
        <taxon>Insecta</taxon>
        <taxon>Pterygota</taxon>
        <taxon>Neoptera</taxon>
        <taxon>Paraneoptera</taxon>
        <taxon>Hemiptera</taxon>
        <taxon>Heteroptera</taxon>
        <taxon>Panheteroptera</taxon>
        <taxon>Cimicomorpha</taxon>
        <taxon>Reduviidae</taxon>
        <taxon>Peiratinae</taxon>
        <taxon>Ectomocoris</taxon>
    </lineage>
</organism>
<feature type="chain" id="PRO_5044307158" evidence="5">
    <location>
        <begin position="21"/>
        <end position="536"/>
    </location>
</feature>
<dbReference type="InterPro" id="IPR043504">
    <property type="entry name" value="Peptidase_S1_PA_chymotrypsin"/>
</dbReference>
<evidence type="ECO:0000256" key="2">
    <source>
        <dbReference type="ARBA" id="ARBA00024195"/>
    </source>
</evidence>
<evidence type="ECO:0000256" key="3">
    <source>
        <dbReference type="PROSITE-ProRule" id="PRU00059"/>
    </source>
</evidence>
<dbReference type="PROSITE" id="PS01180">
    <property type="entry name" value="CUB"/>
    <property type="match status" value="1"/>
</dbReference>